<proteinExistence type="predicted"/>
<gene>
    <name evidence="2" type="primary">LOC107827526</name>
</gene>
<sequence length="261" mass="30314">MKYPPTTWDEIHNAYCVEVRADEDDLHGPTHRLISVQSESRKERRDNVRRYHPVSRPIRERHQPYIRSPATSSLHYEEGPSRLRTGTHRNERVYALEKLGTKVKWPSKMRFDSSTKKSDALCEFHQERGHKIEDCIVLRQEVVNMLRQGHLRELLSDKRRNNFAEGLEHQGPLKPPSPACTINMIIDGGDDASINGMKFTTTHKLKRSITREWYDKLEESITFNELDADGLTFRHNYALVITLRILDTDVKRIMVNDGSGA</sequence>
<keyword evidence="1" id="KW-1185">Reference proteome</keyword>
<protein>
    <submittedName>
        <fullName evidence="2">Uncharacterized protein</fullName>
    </submittedName>
</protein>
<dbReference type="PANTHER" id="PTHR33240:SF8">
    <property type="entry name" value="OS03G0439900 PROTEIN"/>
    <property type="match status" value="1"/>
</dbReference>
<dbReference type="RefSeq" id="XP_016510163.1">
    <property type="nucleotide sequence ID" value="XM_016654677.1"/>
</dbReference>
<dbReference type="KEGG" id="nta:107827526"/>
<dbReference type="PANTHER" id="PTHR33240">
    <property type="entry name" value="OS08G0508500 PROTEIN"/>
    <property type="match status" value="1"/>
</dbReference>
<organism evidence="1 2">
    <name type="scientific">Nicotiana tabacum</name>
    <name type="common">Common tobacco</name>
    <dbReference type="NCBI Taxonomy" id="4097"/>
    <lineage>
        <taxon>Eukaryota</taxon>
        <taxon>Viridiplantae</taxon>
        <taxon>Streptophyta</taxon>
        <taxon>Embryophyta</taxon>
        <taxon>Tracheophyta</taxon>
        <taxon>Spermatophyta</taxon>
        <taxon>Magnoliopsida</taxon>
        <taxon>eudicotyledons</taxon>
        <taxon>Gunneridae</taxon>
        <taxon>Pentapetalae</taxon>
        <taxon>asterids</taxon>
        <taxon>lamiids</taxon>
        <taxon>Solanales</taxon>
        <taxon>Solanaceae</taxon>
        <taxon>Nicotianoideae</taxon>
        <taxon>Nicotianeae</taxon>
        <taxon>Nicotiana</taxon>
    </lineage>
</organism>
<evidence type="ECO:0000313" key="2">
    <source>
        <dbReference type="RefSeq" id="XP_016510163.1"/>
    </source>
</evidence>
<dbReference type="AlphaFoldDB" id="A0A1S4D9W2"/>
<evidence type="ECO:0000313" key="1">
    <source>
        <dbReference type="Proteomes" id="UP000790787"/>
    </source>
</evidence>
<dbReference type="OrthoDB" id="1752268at2759"/>
<accession>A0A1S4D9W2</accession>
<dbReference type="GeneID" id="107827526"/>
<reference evidence="2" key="2">
    <citation type="submission" date="2025-08" db="UniProtKB">
        <authorList>
            <consortium name="RefSeq"/>
        </authorList>
    </citation>
    <scope>IDENTIFICATION</scope>
</reference>
<reference evidence="1" key="1">
    <citation type="journal article" date="2014" name="Nat. Commun.">
        <title>The tobacco genome sequence and its comparison with those of tomato and potato.</title>
        <authorList>
            <person name="Sierro N."/>
            <person name="Battey J.N."/>
            <person name="Ouadi S."/>
            <person name="Bakaher N."/>
            <person name="Bovet L."/>
            <person name="Willig A."/>
            <person name="Goepfert S."/>
            <person name="Peitsch M.C."/>
            <person name="Ivanov N.V."/>
        </authorList>
    </citation>
    <scope>NUCLEOTIDE SEQUENCE [LARGE SCALE GENOMIC DNA]</scope>
</reference>
<dbReference type="Proteomes" id="UP000790787">
    <property type="component" value="Chromosome 21"/>
</dbReference>
<dbReference type="PaxDb" id="4097-A0A1S4D9W2"/>
<name>A0A1S4D9W2_TOBAC</name>